<comment type="caution">
    <text evidence="1">The sequence shown here is derived from an EMBL/GenBank/DDBJ whole genome shotgun (WGS) entry which is preliminary data.</text>
</comment>
<name>A0ABU0E5M6_9FIRM</name>
<organism evidence="1 2">
    <name type="scientific">Breznakia pachnodae</name>
    <dbReference type="NCBI Taxonomy" id="265178"/>
    <lineage>
        <taxon>Bacteria</taxon>
        <taxon>Bacillati</taxon>
        <taxon>Bacillota</taxon>
        <taxon>Erysipelotrichia</taxon>
        <taxon>Erysipelotrichales</taxon>
        <taxon>Erysipelotrichaceae</taxon>
        <taxon>Breznakia</taxon>
    </lineage>
</organism>
<protein>
    <submittedName>
        <fullName evidence="1">Uncharacterized protein</fullName>
    </submittedName>
</protein>
<keyword evidence="2" id="KW-1185">Reference proteome</keyword>
<evidence type="ECO:0000313" key="1">
    <source>
        <dbReference type="EMBL" id="MDQ0362207.1"/>
    </source>
</evidence>
<dbReference type="Proteomes" id="UP001230220">
    <property type="component" value="Unassembled WGS sequence"/>
</dbReference>
<sequence length="36" mass="4216">MKKMVANNIEIKNTSIVFTVVNRFYVPQRLAISNLY</sequence>
<proteinExistence type="predicted"/>
<dbReference type="EMBL" id="JAUSUR010000005">
    <property type="protein sequence ID" value="MDQ0362207.1"/>
    <property type="molecule type" value="Genomic_DNA"/>
</dbReference>
<gene>
    <name evidence="1" type="ORF">J2S15_002960</name>
</gene>
<reference evidence="1 2" key="1">
    <citation type="submission" date="2023-07" db="EMBL/GenBank/DDBJ databases">
        <title>Genomic Encyclopedia of Type Strains, Phase IV (KMG-IV): sequencing the most valuable type-strain genomes for metagenomic binning, comparative biology and taxonomic classification.</title>
        <authorList>
            <person name="Goeker M."/>
        </authorList>
    </citation>
    <scope>NUCLEOTIDE SEQUENCE [LARGE SCALE GENOMIC DNA]</scope>
    <source>
        <strain evidence="1 2">DSM 16784</strain>
    </source>
</reference>
<accession>A0ABU0E5M6</accession>
<evidence type="ECO:0000313" key="2">
    <source>
        <dbReference type="Proteomes" id="UP001230220"/>
    </source>
</evidence>